<keyword evidence="5" id="KW-0539">Nucleus</keyword>
<dbReference type="PANTHER" id="PTHR46508:SF5">
    <property type="entry name" value="PHD-FINGER AND DNA BINDING DOMAIN-CONTAINING PROTEIN"/>
    <property type="match status" value="1"/>
</dbReference>
<dbReference type="InterPro" id="IPR056618">
    <property type="entry name" value="Chromo_PTM"/>
</dbReference>
<organism evidence="10 11">
    <name type="scientific">Manihot esculenta</name>
    <name type="common">Cassava</name>
    <name type="synonym">Jatropha manihot</name>
    <dbReference type="NCBI Taxonomy" id="3983"/>
    <lineage>
        <taxon>Eukaryota</taxon>
        <taxon>Viridiplantae</taxon>
        <taxon>Streptophyta</taxon>
        <taxon>Embryophyta</taxon>
        <taxon>Tracheophyta</taxon>
        <taxon>Spermatophyta</taxon>
        <taxon>Magnoliopsida</taxon>
        <taxon>eudicotyledons</taxon>
        <taxon>Gunneridae</taxon>
        <taxon>Pentapetalae</taxon>
        <taxon>rosids</taxon>
        <taxon>fabids</taxon>
        <taxon>Malpighiales</taxon>
        <taxon>Euphorbiaceae</taxon>
        <taxon>Crotonoideae</taxon>
        <taxon>Manihoteae</taxon>
        <taxon>Manihot</taxon>
    </lineage>
</organism>
<feature type="domain" description="DDT" evidence="9">
    <location>
        <begin position="561"/>
        <end position="621"/>
    </location>
</feature>
<feature type="region of interest" description="Disordered" evidence="7">
    <location>
        <begin position="54"/>
        <end position="91"/>
    </location>
</feature>
<dbReference type="GO" id="GO:0005634">
    <property type="term" value="C:nucleus"/>
    <property type="evidence" value="ECO:0007669"/>
    <property type="project" value="UniProtKB-SubCell"/>
</dbReference>
<feature type="region of interest" description="Disordered" evidence="7">
    <location>
        <begin position="358"/>
        <end position="388"/>
    </location>
</feature>
<dbReference type="CDD" id="cd20401">
    <property type="entry name" value="Tudor_AtPTM-like"/>
    <property type="match status" value="1"/>
</dbReference>
<dbReference type="InterPro" id="IPR047365">
    <property type="entry name" value="Tudor_AtPTM-like"/>
</dbReference>
<dbReference type="STRING" id="3983.A0A2C9VRF0"/>
<evidence type="ECO:0000256" key="6">
    <source>
        <dbReference type="PROSITE-ProRule" id="PRU00146"/>
    </source>
</evidence>
<dbReference type="Pfam" id="PF21743">
    <property type="entry name" value="PTM_DIR17_Tudor"/>
    <property type="match status" value="1"/>
</dbReference>
<feature type="compositionally biased region" description="Polar residues" evidence="7">
    <location>
        <begin position="361"/>
        <end position="370"/>
    </location>
</feature>
<dbReference type="InterPro" id="IPR011011">
    <property type="entry name" value="Znf_FYVE_PHD"/>
</dbReference>
<sequence>MEFVGKLVEKEFKGYGVFSGIVQSYDASSGFFEVVYEDGDSEELDFSEVASLLQRKEPDPADHKQRLGRRPKKRRRIEPRKREDRGSGGDLGNSVSYFQAIAETLGRQSGGVVEANGKFDMNQKVDLNDGFIGNLREDRGNGNLGHMSVDLNEALEKRSGIVETLRESGSDNGSLNGNCCMKEALDLNAGFNLNLNEGFDLNEESDVNSNGLGNLQKRECIDLNLDVNGNVDEDIGEAGLGVNQTGSPKKECGFDLNLGIDEEIRDTAAGDCGGETKESTSCQMVKEETQKMDDASGVLGRVYNEGATLQEVHVVNDSYVGLATGTWKDHISGEDFRVGDSVEIQDANIIKVESPEVVDNQGDTRSANNEGSGGCRRRGRRRKSIASGLNSAPETTVFTDATVIYANEGDVRSVYQEWNGCQRRLRRGNFVDTSSSTPDTMVIADADVKEDFTIVIDGERVVGSTYKEVHGNHRKKRKFSDHVSVTPQVTVLRRSTRRGSARNDISTATALSAVHDLSVSPAASALTEEKHVKSCHEWAEEMVLPPQVQLPPSSQNLDLDGIPVIDFFSVYACLRSFSTLLFLSPFELEEFLAAVRCNSPSSLFDSIHFSILQTLRSHLEHLSNEGSESASICLRSLNWGLLDLITWPVFMVEYLLLHGSDLRPWFNLSHLKLLKNDYYKQPVPVKVEILRCLCDEMIEVEAIRSELNRRSSGAESELDFDRNTGLESFKKRRTGMDIAASSCLTEEAVDDATDWNSDECCLCKMDGSLICCDGCPAAFHSKCVGVDNDSLPEGDWFCPECAINSRKPWMKPRKSLRGAELLGVDPYGRLYFSSCGYLLVSDSCETESSCNYYHRDALIAVIIVLRSSEMVYSSILEAIHKHWDIPVNLYGINSNFDLSYDMCMRPAVLASSETCTIKGEATDERKPEENLVEGCSGHINFEVSKSLSQTCVSSEGSAETTQTSLQTQNFQKEGPVSDRSADFLNESDIPGKFPSMGENSLPSSCLDVKSKSTIGSAANVTLSSAVDPTNGNTSQVQLGSGYMNFYSFGHIASSIAEELMRKSSDKTSEGSLKTDEEIISAQLKIISKRTAKFCWSSIPRLNVGVLKEKCGWCFTCRISSDELGCLFNMCLSPVQKGPVDDGDGLQLRRNKKGHLKDIINHILLIEDRLHGLLSGPWLNPHYSRLWRKSVLKSSDIVSVKHLLLILESNLHRLALSAEWLKHMDSATTMGSASHIVSASLRASSKNGIGRKRARYSEFDSNPSSNSASGLGMLWWRGGRISRRLFSWKVLPRSLVSKAARQVGCMKIPGMLYPENSEFAKRSKYVCWRAAVESSTTVEQLALQVRELDSNIRWDEIGNTNPLAMVDKEFKKSFRLFKKVIIRRKCIEGEGAKYLFDFGKRKVIPEIVLKNGSVVEESSSERKKYWLNESYVPLYLLKSFESKRIARRSNKMNTGKLSDPGVAVKKPSKKKGFSYLFAKAERSEYHQCGHCNKDVPIREAVCCQSCKGFFHKRHVRKSAGSITAECMYTCHRCLDGKNVKNESKTGKRDVKRGKNNKKSMQVQHESSKNASVSCRSVQPKNSKKALRSSWSLRSRKNKKVAAVVVPLRRSPRKAKYNSLQNKKGRGRKKGKQVKSRKATYKKQTKVTSWRKGRTEACHSFWINGLRLSRKPDDERVMHFKNRSFVAPSKSDILAQPKCHLCCEDGYTSTLNYISCDICGEWFHGDAFGLDMENINKIIGFRCHVCRKSTPPVCPPVPTTKRHVFQKNEVQNDVQFELSMEATTDVSHLCEMVQNDVQDELSEEATTVRSEMVQNDVQNEISKEAANAPHLMRRNSLQESLANEDHQGSLLRKQQSDTTDSDQNSAPGSRFEVGKGQVVDYVKEDTGSAQISSKNLNPEVISGNGSHLCKENTFESGDSMIVTASGQMQTSSCNVDVDVMKTELDPSGCESARDSLSLI</sequence>
<reference evidence="11" key="1">
    <citation type="journal article" date="2016" name="Nat. Biotechnol.">
        <title>Sequencing wild and cultivated cassava and related species reveals extensive interspecific hybridization and genetic diversity.</title>
        <authorList>
            <person name="Bredeson J.V."/>
            <person name="Lyons J.B."/>
            <person name="Prochnik S.E."/>
            <person name="Wu G.A."/>
            <person name="Ha C.M."/>
            <person name="Edsinger-Gonzales E."/>
            <person name="Grimwood J."/>
            <person name="Schmutz J."/>
            <person name="Rabbi I.Y."/>
            <person name="Egesi C."/>
            <person name="Nauluvula P."/>
            <person name="Lebot V."/>
            <person name="Ndunguru J."/>
            <person name="Mkamilo G."/>
            <person name="Bart R.S."/>
            <person name="Setter T.L."/>
            <person name="Gleadow R.M."/>
            <person name="Kulakow P."/>
            <person name="Ferguson M.E."/>
            <person name="Rounsley S."/>
            <person name="Rokhsar D.S."/>
        </authorList>
    </citation>
    <scope>NUCLEOTIDE SEQUENCE [LARGE SCALE GENOMIC DNA]</scope>
    <source>
        <strain evidence="11">cv. AM560-2</strain>
    </source>
</reference>
<dbReference type="Gramene" id="Manes.06G161100.1.v8.1">
    <property type="protein sequence ID" value="Manes.06G161100.1.v8.1.CDS"/>
    <property type="gene ID" value="Manes.06G161100.v8.1"/>
</dbReference>
<dbReference type="EMBL" id="CM004392">
    <property type="protein sequence ID" value="OAY48478.1"/>
    <property type="molecule type" value="Genomic_DNA"/>
</dbReference>
<dbReference type="InterPro" id="IPR018501">
    <property type="entry name" value="DDT_dom"/>
</dbReference>
<dbReference type="InterPro" id="IPR019786">
    <property type="entry name" value="Zinc_finger_PHD-type_CS"/>
</dbReference>
<dbReference type="Gene3D" id="3.30.40.10">
    <property type="entry name" value="Zinc/RING finger domain, C3HC4 (zinc finger)"/>
    <property type="match status" value="2"/>
</dbReference>
<keyword evidence="2" id="KW-0479">Metal-binding</keyword>
<feature type="region of interest" description="Disordered" evidence="7">
    <location>
        <begin position="1540"/>
        <end position="1635"/>
    </location>
</feature>
<dbReference type="InterPro" id="IPR013083">
    <property type="entry name" value="Znf_RING/FYVE/PHD"/>
</dbReference>
<feature type="region of interest" description="Disordered" evidence="7">
    <location>
        <begin position="1839"/>
        <end position="1874"/>
    </location>
</feature>
<evidence type="ECO:0000313" key="10">
    <source>
        <dbReference type="EMBL" id="OAY48478.1"/>
    </source>
</evidence>
<dbReference type="PANTHER" id="PTHR46508">
    <property type="entry name" value="PHD FINGER FAMILY PROTEIN"/>
    <property type="match status" value="1"/>
</dbReference>
<dbReference type="PROSITE" id="PS01359">
    <property type="entry name" value="ZF_PHD_1"/>
    <property type="match status" value="1"/>
</dbReference>
<dbReference type="SMART" id="SM00571">
    <property type="entry name" value="DDT"/>
    <property type="match status" value="1"/>
</dbReference>
<keyword evidence="11" id="KW-1185">Reference proteome</keyword>
<evidence type="ECO:0000256" key="2">
    <source>
        <dbReference type="ARBA" id="ARBA00022723"/>
    </source>
</evidence>
<feature type="compositionally biased region" description="Basic residues" evidence="7">
    <location>
        <begin position="1621"/>
        <end position="1635"/>
    </location>
</feature>
<dbReference type="CDD" id="cd15489">
    <property type="entry name" value="PHD_SF"/>
    <property type="match status" value="2"/>
</dbReference>
<dbReference type="InterPro" id="IPR028942">
    <property type="entry name" value="WHIM1_dom"/>
</dbReference>
<gene>
    <name evidence="10" type="ORF">MANES_06G161100v8</name>
</gene>
<keyword evidence="4" id="KW-0862">Zinc</keyword>
<name>A0A2C9VRF0_MANES</name>
<feature type="compositionally biased region" description="Polar residues" evidence="7">
    <location>
        <begin position="1557"/>
        <end position="1579"/>
    </location>
</feature>
<dbReference type="GO" id="GO:0008270">
    <property type="term" value="F:zinc ion binding"/>
    <property type="evidence" value="ECO:0007669"/>
    <property type="project" value="UniProtKB-KW"/>
</dbReference>
<protein>
    <recommendedName>
        <fullName evidence="12">PHD-type domain-containing protein</fullName>
    </recommendedName>
</protein>
<accession>A0A2C9VRF0</accession>
<dbReference type="Proteomes" id="UP000091857">
    <property type="component" value="Chromosome 6"/>
</dbReference>
<evidence type="ECO:0000256" key="3">
    <source>
        <dbReference type="ARBA" id="ARBA00022771"/>
    </source>
</evidence>
<evidence type="ECO:0000256" key="4">
    <source>
        <dbReference type="ARBA" id="ARBA00022833"/>
    </source>
</evidence>
<feature type="domain" description="PHD-type" evidence="8">
    <location>
        <begin position="757"/>
        <end position="804"/>
    </location>
</feature>
<evidence type="ECO:0000313" key="11">
    <source>
        <dbReference type="Proteomes" id="UP000091857"/>
    </source>
</evidence>
<dbReference type="InterPro" id="IPR001965">
    <property type="entry name" value="Znf_PHD"/>
</dbReference>
<dbReference type="Pfam" id="PF24294">
    <property type="entry name" value="Chromo_PTM"/>
    <property type="match status" value="1"/>
</dbReference>
<feature type="compositionally biased region" description="Basic residues" evidence="7">
    <location>
        <begin position="375"/>
        <end position="384"/>
    </location>
</feature>
<dbReference type="Pfam" id="PF02791">
    <property type="entry name" value="DDT"/>
    <property type="match status" value="1"/>
</dbReference>
<dbReference type="GO" id="GO:0000785">
    <property type="term" value="C:chromatin"/>
    <property type="evidence" value="ECO:0007669"/>
    <property type="project" value="UniProtKB-ARBA"/>
</dbReference>
<dbReference type="CDD" id="cd15539">
    <property type="entry name" value="PHD1_AIRE"/>
    <property type="match status" value="1"/>
</dbReference>
<comment type="caution">
    <text evidence="10">The sequence shown here is derived from an EMBL/GenBank/DDBJ whole genome shotgun (WGS) entry which is preliminary data.</text>
</comment>
<dbReference type="OrthoDB" id="784962at2759"/>
<feature type="compositionally biased region" description="Basic and acidic residues" evidence="7">
    <location>
        <begin position="54"/>
        <end position="65"/>
    </location>
</feature>
<dbReference type="Pfam" id="PF00628">
    <property type="entry name" value="PHD"/>
    <property type="match status" value="1"/>
</dbReference>
<dbReference type="SMART" id="SM00249">
    <property type="entry name" value="PHD"/>
    <property type="match status" value="2"/>
</dbReference>
<dbReference type="Pfam" id="PF15612">
    <property type="entry name" value="WHIM1"/>
    <property type="match status" value="1"/>
</dbReference>
<evidence type="ECO:0008006" key="12">
    <source>
        <dbReference type="Google" id="ProtNLM"/>
    </source>
</evidence>
<evidence type="ECO:0000256" key="5">
    <source>
        <dbReference type="ARBA" id="ARBA00023242"/>
    </source>
</evidence>
<evidence type="ECO:0000259" key="8">
    <source>
        <dbReference type="PROSITE" id="PS50016"/>
    </source>
</evidence>
<keyword evidence="3 6" id="KW-0863">Zinc-finger</keyword>
<feature type="compositionally biased region" description="Basic residues" evidence="7">
    <location>
        <begin position="66"/>
        <end position="79"/>
    </location>
</feature>
<evidence type="ECO:0000256" key="7">
    <source>
        <dbReference type="SAM" id="MobiDB-lite"/>
    </source>
</evidence>
<feature type="compositionally biased region" description="Polar residues" evidence="7">
    <location>
        <begin position="958"/>
        <end position="971"/>
    </location>
</feature>
<evidence type="ECO:0000256" key="1">
    <source>
        <dbReference type="ARBA" id="ARBA00004123"/>
    </source>
</evidence>
<feature type="compositionally biased region" description="Polar residues" evidence="7">
    <location>
        <begin position="1850"/>
        <end position="1865"/>
    </location>
</feature>
<dbReference type="InterPro" id="IPR019787">
    <property type="entry name" value="Znf_PHD-finger"/>
</dbReference>
<dbReference type="SUPFAM" id="SSF57903">
    <property type="entry name" value="FYVE/PHD zinc finger"/>
    <property type="match status" value="2"/>
</dbReference>
<dbReference type="OMA" id="GGECKEV"/>
<comment type="subcellular location">
    <subcellularLocation>
        <location evidence="1">Nucleus</location>
    </subcellularLocation>
</comment>
<feature type="region of interest" description="Disordered" evidence="7">
    <location>
        <begin position="958"/>
        <end position="977"/>
    </location>
</feature>
<dbReference type="PROSITE" id="PS50016">
    <property type="entry name" value="ZF_PHD_2"/>
    <property type="match status" value="1"/>
</dbReference>
<proteinExistence type="predicted"/>
<dbReference type="PROSITE" id="PS50827">
    <property type="entry name" value="DDT"/>
    <property type="match status" value="1"/>
</dbReference>
<evidence type="ECO:0000259" key="9">
    <source>
        <dbReference type="PROSITE" id="PS50827"/>
    </source>
</evidence>